<protein>
    <submittedName>
        <fullName evidence="1">Uncharacterized protein</fullName>
    </submittedName>
</protein>
<evidence type="ECO:0000313" key="1">
    <source>
        <dbReference type="EMBL" id="EDP22735.1"/>
    </source>
</evidence>
<dbReference type="EMBL" id="ABED02000017">
    <property type="protein sequence ID" value="EDP22735.1"/>
    <property type="molecule type" value="Genomic_DNA"/>
</dbReference>
<proteinExistence type="predicted"/>
<name>A8S7M8_9FIRM</name>
<accession>A8S7M8</accession>
<gene>
    <name evidence="1" type="ORF">FAEPRAM212_00515</name>
</gene>
<sequence length="56" mass="6532">MSKNDLEWLPLRSSHFQRKNYFIFGIQKRLRAFLNPLFTGRTVTGRGSCNIFAPLS</sequence>
<comment type="caution">
    <text evidence="1">The sequence shown here is derived from an EMBL/GenBank/DDBJ whole genome shotgun (WGS) entry which is preliminary data.</text>
</comment>
<dbReference type="AlphaFoldDB" id="A8S7M8"/>
<dbReference type="HOGENOM" id="CLU_3007604_0_0_9"/>
<organism evidence="1 2">
    <name type="scientific">Faecalibacterium prausnitzii M21/2</name>
    <dbReference type="NCBI Taxonomy" id="411485"/>
    <lineage>
        <taxon>Bacteria</taxon>
        <taxon>Bacillati</taxon>
        <taxon>Bacillota</taxon>
        <taxon>Clostridia</taxon>
        <taxon>Eubacteriales</taxon>
        <taxon>Oscillospiraceae</taxon>
        <taxon>Faecalibacterium</taxon>
    </lineage>
</organism>
<reference evidence="1 2" key="1">
    <citation type="submission" date="2007-09" db="EMBL/GenBank/DDBJ databases">
        <title>Draft genome sequence of Faecalibacterium prausnitzii M21/2.</title>
        <authorList>
            <person name="Sudarsanam P."/>
            <person name="Ley R."/>
            <person name="Guruge J."/>
            <person name="Turnbaugh P.J."/>
            <person name="Mahowald M."/>
            <person name="Liep D."/>
            <person name="Gordon J."/>
        </authorList>
    </citation>
    <scope>NUCLEOTIDE SEQUENCE [LARGE SCALE GENOMIC DNA]</scope>
    <source>
        <strain evidence="1 2">M21/2</strain>
    </source>
</reference>
<evidence type="ECO:0000313" key="2">
    <source>
        <dbReference type="Proteomes" id="UP000005945"/>
    </source>
</evidence>
<reference evidence="1 2" key="2">
    <citation type="submission" date="2007-09" db="EMBL/GenBank/DDBJ databases">
        <authorList>
            <person name="Fulton L."/>
            <person name="Clifton S."/>
            <person name="Fulton B."/>
            <person name="Xu J."/>
            <person name="Minx P."/>
            <person name="Pepin K.H."/>
            <person name="Johnson M."/>
            <person name="Thiruvilangam P."/>
            <person name="Bhonagiri V."/>
            <person name="Nash W.E."/>
            <person name="Mardis E.R."/>
            <person name="Wilson R.K."/>
        </authorList>
    </citation>
    <scope>NUCLEOTIDE SEQUENCE [LARGE SCALE GENOMIC DNA]</scope>
    <source>
        <strain evidence="1 2">M21/2</strain>
    </source>
</reference>
<dbReference type="Proteomes" id="UP000005945">
    <property type="component" value="Unassembled WGS sequence"/>
</dbReference>